<dbReference type="InterPro" id="IPR040256">
    <property type="entry name" value="At4g02000-like"/>
</dbReference>
<dbReference type="Pfam" id="PF14392">
    <property type="entry name" value="zf-CCHC_4"/>
    <property type="match status" value="1"/>
</dbReference>
<organism evidence="3 4">
    <name type="scientific">Turnera subulata</name>
    <dbReference type="NCBI Taxonomy" id="218843"/>
    <lineage>
        <taxon>Eukaryota</taxon>
        <taxon>Viridiplantae</taxon>
        <taxon>Streptophyta</taxon>
        <taxon>Embryophyta</taxon>
        <taxon>Tracheophyta</taxon>
        <taxon>Spermatophyta</taxon>
        <taxon>Magnoliopsida</taxon>
        <taxon>eudicotyledons</taxon>
        <taxon>Gunneridae</taxon>
        <taxon>Pentapetalae</taxon>
        <taxon>rosids</taxon>
        <taxon>fabids</taxon>
        <taxon>Malpighiales</taxon>
        <taxon>Passifloraceae</taxon>
        <taxon>Turnera</taxon>
    </lineage>
</organism>
<sequence>MLMVMVMWIEEEETEYEEGDIVVHEKHGVTVVELSEAVKARMNKPWSQAVVVKLLGRQIGYTILKEKIESLWKPVGAFKIVDLANNFFIVRFKEEVDFHRAPFGGPWTIFNHVLSVQVWSPKFRASKGTIDTAIVWVQFPDIPHNWYHSKLLKTLGDLVGRTMKVDINTSTSSRGKFAKVAVAVDLTKPLKGRIRLEGETIKVIYEGLPNVCYSCGRVSHITAACPVTKQAERAVSGGGHEEEQALHTVVSSDKQPKRVVVQEANNEWGEWTTITSRVRRGSRSFLERGRERWEPYSSMYYRRSSEKLLT</sequence>
<evidence type="ECO:0000313" key="4">
    <source>
        <dbReference type="Proteomes" id="UP001141552"/>
    </source>
</evidence>
<keyword evidence="1" id="KW-0862">Zinc</keyword>
<feature type="domain" description="CCHC-type" evidence="2">
    <location>
        <begin position="212"/>
        <end position="226"/>
    </location>
</feature>
<dbReference type="Pfam" id="PF14111">
    <property type="entry name" value="DUF4283"/>
    <property type="match status" value="1"/>
</dbReference>
<evidence type="ECO:0000256" key="1">
    <source>
        <dbReference type="PROSITE-ProRule" id="PRU00047"/>
    </source>
</evidence>
<dbReference type="InterPro" id="IPR025836">
    <property type="entry name" value="Zn_knuckle_CX2CX4HX4C"/>
</dbReference>
<keyword evidence="1" id="KW-0479">Metal-binding</keyword>
<dbReference type="GO" id="GO:0008270">
    <property type="term" value="F:zinc ion binding"/>
    <property type="evidence" value="ECO:0007669"/>
    <property type="project" value="UniProtKB-KW"/>
</dbReference>
<dbReference type="InterPro" id="IPR001878">
    <property type="entry name" value="Znf_CCHC"/>
</dbReference>
<name>A0A9Q0FN78_9ROSI</name>
<dbReference type="InterPro" id="IPR025558">
    <property type="entry name" value="DUF4283"/>
</dbReference>
<dbReference type="GO" id="GO:0003676">
    <property type="term" value="F:nucleic acid binding"/>
    <property type="evidence" value="ECO:0007669"/>
    <property type="project" value="InterPro"/>
</dbReference>
<keyword evidence="4" id="KW-1185">Reference proteome</keyword>
<gene>
    <name evidence="3" type="ORF">Tsubulata_034493</name>
</gene>
<dbReference type="PANTHER" id="PTHR31286:SF99">
    <property type="entry name" value="DUF4283 DOMAIN-CONTAINING PROTEIN"/>
    <property type="match status" value="1"/>
</dbReference>
<comment type="caution">
    <text evidence="3">The sequence shown here is derived from an EMBL/GenBank/DDBJ whole genome shotgun (WGS) entry which is preliminary data.</text>
</comment>
<dbReference type="EMBL" id="JAKUCV010004645">
    <property type="protein sequence ID" value="KAJ4834664.1"/>
    <property type="molecule type" value="Genomic_DNA"/>
</dbReference>
<keyword evidence="1" id="KW-0863">Zinc-finger</keyword>
<dbReference type="AlphaFoldDB" id="A0A9Q0FN78"/>
<protein>
    <recommendedName>
        <fullName evidence="2">CCHC-type domain-containing protein</fullName>
    </recommendedName>
</protein>
<reference evidence="3" key="2">
    <citation type="journal article" date="2023" name="Plants (Basel)">
        <title>Annotation of the Turnera subulata (Passifloraceae) Draft Genome Reveals the S-Locus Evolved after the Divergence of Turneroideae from Passifloroideae in a Stepwise Manner.</title>
        <authorList>
            <person name="Henning P.M."/>
            <person name="Roalson E.H."/>
            <person name="Mir W."/>
            <person name="McCubbin A.G."/>
            <person name="Shore J.S."/>
        </authorList>
    </citation>
    <scope>NUCLEOTIDE SEQUENCE</scope>
    <source>
        <strain evidence="3">F60SS</strain>
    </source>
</reference>
<dbReference type="Proteomes" id="UP001141552">
    <property type="component" value="Unassembled WGS sequence"/>
</dbReference>
<accession>A0A9Q0FN78</accession>
<proteinExistence type="predicted"/>
<evidence type="ECO:0000313" key="3">
    <source>
        <dbReference type="EMBL" id="KAJ4834664.1"/>
    </source>
</evidence>
<dbReference type="PROSITE" id="PS50158">
    <property type="entry name" value="ZF_CCHC"/>
    <property type="match status" value="1"/>
</dbReference>
<dbReference type="OrthoDB" id="851886at2759"/>
<evidence type="ECO:0000259" key="2">
    <source>
        <dbReference type="PROSITE" id="PS50158"/>
    </source>
</evidence>
<reference evidence="3" key="1">
    <citation type="submission" date="2022-02" db="EMBL/GenBank/DDBJ databases">
        <authorList>
            <person name="Henning P.M."/>
            <person name="McCubbin A.G."/>
            <person name="Shore J.S."/>
        </authorList>
    </citation>
    <scope>NUCLEOTIDE SEQUENCE</scope>
    <source>
        <strain evidence="3">F60SS</strain>
        <tissue evidence="3">Leaves</tissue>
    </source>
</reference>
<dbReference type="PANTHER" id="PTHR31286">
    <property type="entry name" value="GLYCINE-RICH CELL WALL STRUCTURAL PROTEIN 1.8-LIKE"/>
    <property type="match status" value="1"/>
</dbReference>